<gene>
    <name evidence="2" type="ORF">HMPREF3206_00117</name>
</gene>
<dbReference type="RefSeq" id="WP_008800807.1">
    <property type="nucleotide sequence ID" value="NZ_KQ956510.1"/>
</dbReference>
<dbReference type="AlphaFoldDB" id="A0A133NKW0"/>
<evidence type="ECO:0000313" key="2">
    <source>
        <dbReference type="EMBL" id="KXA16936.1"/>
    </source>
</evidence>
<dbReference type="PANTHER" id="PTHR30399">
    <property type="entry name" value="UNCHARACTERIZED PROTEIN YGJP"/>
    <property type="match status" value="1"/>
</dbReference>
<keyword evidence="3" id="KW-1185">Reference proteome</keyword>
<proteinExistence type="predicted"/>
<accession>A0A133NKW0</accession>
<reference evidence="3" key="1">
    <citation type="submission" date="2016-01" db="EMBL/GenBank/DDBJ databases">
        <authorList>
            <person name="Mitreva M."/>
            <person name="Pepin K.H."/>
            <person name="Mihindukulasuriya K.A."/>
            <person name="Fulton R."/>
            <person name="Fronick C."/>
            <person name="O'Laughlin M."/>
            <person name="Miner T."/>
            <person name="Herter B."/>
            <person name="Rosa B.A."/>
            <person name="Cordes M."/>
            <person name="Tomlinson C."/>
            <person name="Wollam A."/>
            <person name="Palsikar V.B."/>
            <person name="Mardis E.R."/>
            <person name="Wilson R.K."/>
        </authorList>
    </citation>
    <scope>NUCLEOTIDE SEQUENCE [LARGE SCALE GENOMIC DNA]</scope>
    <source>
        <strain evidence="3">CMW8396</strain>
    </source>
</reference>
<dbReference type="CDD" id="cd07344">
    <property type="entry name" value="M48_yhfN_like"/>
    <property type="match status" value="1"/>
</dbReference>
<evidence type="ECO:0000259" key="1">
    <source>
        <dbReference type="Pfam" id="PF01863"/>
    </source>
</evidence>
<sequence>MSLEYQLTRKKIKRIILRVLEDGSLQVNAPFFVSQNEIETFLASQSSWIEKTRKKLLSQKKNKNPLQDHYSSGDTFSIFGKEITLQLRVSKASSIYLGKQFLYVFYQPEEKEQITQIIQNYLLQLLKEALEFYLKNYSSRLQLYPNQFQIKTMKSAWGIYHSKGNDISFNSLLLSQTKEFIEYVVVHELCHIRYLNHQKEFWNLVATQIPNYREIRKSSQT</sequence>
<dbReference type="InterPro" id="IPR002725">
    <property type="entry name" value="YgjP-like_metallopeptidase"/>
</dbReference>
<evidence type="ECO:0000313" key="3">
    <source>
        <dbReference type="Proteomes" id="UP000070617"/>
    </source>
</evidence>
<organism evidence="2 3">
    <name type="scientific">Fusobacterium equinum</name>
    <dbReference type="NCBI Taxonomy" id="134605"/>
    <lineage>
        <taxon>Bacteria</taxon>
        <taxon>Fusobacteriati</taxon>
        <taxon>Fusobacteriota</taxon>
        <taxon>Fusobacteriia</taxon>
        <taxon>Fusobacteriales</taxon>
        <taxon>Fusobacteriaceae</taxon>
        <taxon>Fusobacterium</taxon>
    </lineage>
</organism>
<dbReference type="PATRIC" id="fig|134605.3.peg.119"/>
<comment type="caution">
    <text evidence="2">The sequence shown here is derived from an EMBL/GenBank/DDBJ whole genome shotgun (WGS) entry which is preliminary data.</text>
</comment>
<dbReference type="Gene3D" id="3.30.2010.10">
    <property type="entry name" value="Metalloproteases ('zincins'), catalytic domain"/>
    <property type="match status" value="1"/>
</dbReference>
<dbReference type="Pfam" id="PF01863">
    <property type="entry name" value="YgjP-like"/>
    <property type="match status" value="1"/>
</dbReference>
<feature type="domain" description="YgjP-like metallopeptidase" evidence="1">
    <location>
        <begin position="13"/>
        <end position="217"/>
    </location>
</feature>
<dbReference type="PANTHER" id="PTHR30399:SF1">
    <property type="entry name" value="UTP PYROPHOSPHATASE"/>
    <property type="match status" value="1"/>
</dbReference>
<protein>
    <recommendedName>
        <fullName evidence="1">YgjP-like metallopeptidase domain-containing protein</fullName>
    </recommendedName>
</protein>
<dbReference type="EMBL" id="LRPX01000004">
    <property type="protein sequence ID" value="KXA16936.1"/>
    <property type="molecule type" value="Genomic_DNA"/>
</dbReference>
<name>A0A133NKW0_9FUSO</name>
<dbReference type="Proteomes" id="UP000070617">
    <property type="component" value="Unassembled WGS sequence"/>
</dbReference>
<dbReference type="STRING" id="134605.HMPREF3206_00117"/>
<dbReference type="InterPro" id="IPR053136">
    <property type="entry name" value="UTP_pyrophosphatase-like"/>
</dbReference>